<gene>
    <name evidence="2" type="primary">gmhA_2</name>
    <name evidence="2" type="ORF">Rhe02_29360</name>
</gene>
<sequence>MRYVTVQQSARTVAADLLARRDAAGTSLVADAAAVAEAGYAMAQRFHSGGKLLVFGNGSASTDAAHLAVEFMHPVIVGKPALPAIALNNDIATVTGVAGRRGFADVYADQLRTLACPSDIALAISADGTCPNVYAGVIAARERGLLTVLLTGNSGADGRLADHLLVAHDTDPAVVKEVHVTIYHLLWELVHLLLAEPAVLLLAKQDTAAVPA</sequence>
<evidence type="ECO:0000259" key="1">
    <source>
        <dbReference type="PROSITE" id="PS51464"/>
    </source>
</evidence>
<comment type="caution">
    <text evidence="2">The sequence shown here is derived from an EMBL/GenBank/DDBJ whole genome shotgun (WGS) entry which is preliminary data.</text>
</comment>
<dbReference type="PANTHER" id="PTHR30390">
    <property type="entry name" value="SEDOHEPTULOSE 7-PHOSPHATE ISOMERASE / DNAA INITIATOR-ASSOCIATING FACTOR FOR REPLICATION INITIATION"/>
    <property type="match status" value="1"/>
</dbReference>
<dbReference type="GO" id="GO:0016853">
    <property type="term" value="F:isomerase activity"/>
    <property type="evidence" value="ECO:0007669"/>
    <property type="project" value="UniProtKB-KW"/>
</dbReference>
<accession>A0A8J3VEX6</accession>
<dbReference type="GO" id="GO:0097367">
    <property type="term" value="F:carbohydrate derivative binding"/>
    <property type="evidence" value="ECO:0007669"/>
    <property type="project" value="InterPro"/>
</dbReference>
<dbReference type="Pfam" id="PF13580">
    <property type="entry name" value="SIS_2"/>
    <property type="match status" value="1"/>
</dbReference>
<name>A0A8J3VEX6_9ACTN</name>
<feature type="domain" description="SIS" evidence="1">
    <location>
        <begin position="42"/>
        <end position="203"/>
    </location>
</feature>
<reference evidence="2" key="1">
    <citation type="submission" date="2021-01" db="EMBL/GenBank/DDBJ databases">
        <title>Whole genome shotgun sequence of Rhizocola hellebori NBRC 109834.</title>
        <authorList>
            <person name="Komaki H."/>
            <person name="Tamura T."/>
        </authorList>
    </citation>
    <scope>NUCLEOTIDE SEQUENCE</scope>
    <source>
        <strain evidence="2">NBRC 109834</strain>
    </source>
</reference>
<dbReference type="Proteomes" id="UP000612899">
    <property type="component" value="Unassembled WGS sequence"/>
</dbReference>
<dbReference type="InterPro" id="IPR001347">
    <property type="entry name" value="SIS_dom"/>
</dbReference>
<dbReference type="SUPFAM" id="SSF53697">
    <property type="entry name" value="SIS domain"/>
    <property type="match status" value="1"/>
</dbReference>
<protein>
    <submittedName>
        <fullName evidence="2">Phosphoheptose isomerase</fullName>
    </submittedName>
</protein>
<dbReference type="EMBL" id="BONY01000015">
    <property type="protein sequence ID" value="GIH04869.1"/>
    <property type="molecule type" value="Genomic_DNA"/>
</dbReference>
<organism evidence="2 3">
    <name type="scientific">Rhizocola hellebori</name>
    <dbReference type="NCBI Taxonomy" id="1392758"/>
    <lineage>
        <taxon>Bacteria</taxon>
        <taxon>Bacillati</taxon>
        <taxon>Actinomycetota</taxon>
        <taxon>Actinomycetes</taxon>
        <taxon>Micromonosporales</taxon>
        <taxon>Micromonosporaceae</taxon>
        <taxon>Rhizocola</taxon>
    </lineage>
</organism>
<dbReference type="GO" id="GO:1901135">
    <property type="term" value="P:carbohydrate derivative metabolic process"/>
    <property type="evidence" value="ECO:0007669"/>
    <property type="project" value="InterPro"/>
</dbReference>
<dbReference type="AlphaFoldDB" id="A0A8J3VEX6"/>
<keyword evidence="3" id="KW-1185">Reference proteome</keyword>
<dbReference type="PANTHER" id="PTHR30390:SF6">
    <property type="entry name" value="DNAA INITIATOR-ASSOCIATING PROTEIN DIAA"/>
    <property type="match status" value="1"/>
</dbReference>
<dbReference type="Gene3D" id="3.40.50.10490">
    <property type="entry name" value="Glucose-6-phosphate isomerase like protein, domain 1"/>
    <property type="match status" value="1"/>
</dbReference>
<evidence type="ECO:0000313" key="3">
    <source>
        <dbReference type="Proteomes" id="UP000612899"/>
    </source>
</evidence>
<dbReference type="PROSITE" id="PS51464">
    <property type="entry name" value="SIS"/>
    <property type="match status" value="1"/>
</dbReference>
<dbReference type="CDD" id="cd05006">
    <property type="entry name" value="SIS_GmhA"/>
    <property type="match status" value="1"/>
</dbReference>
<dbReference type="InterPro" id="IPR050099">
    <property type="entry name" value="SIS_GmhA/DiaA_subfam"/>
</dbReference>
<dbReference type="InterPro" id="IPR035461">
    <property type="entry name" value="GmhA/DiaA"/>
</dbReference>
<keyword evidence="2" id="KW-0413">Isomerase</keyword>
<dbReference type="InterPro" id="IPR046348">
    <property type="entry name" value="SIS_dom_sf"/>
</dbReference>
<evidence type="ECO:0000313" key="2">
    <source>
        <dbReference type="EMBL" id="GIH04869.1"/>
    </source>
</evidence>
<proteinExistence type="predicted"/>